<dbReference type="AlphaFoldDB" id="I4A0P1"/>
<keyword evidence="1" id="KW-0732">Signal</keyword>
<feature type="signal peptide" evidence="1">
    <location>
        <begin position="1"/>
        <end position="32"/>
    </location>
</feature>
<feature type="chain" id="PRO_5003684679" evidence="1">
    <location>
        <begin position="33"/>
        <end position="238"/>
    </location>
</feature>
<dbReference type="KEGG" id="orh:Ornrh_1352"/>
<dbReference type="HOGENOM" id="CLU_1164937_0_0_10"/>
<sequence length="238" mass="28148">MFLALCVNKTPKNMKNYFLSLLFLCLCVSVGAQERIKLSQVDIDNKTSYFKFKESLNSENGFKEKEQLKFKGEYIKEGELIPFEGEISYKFFSRKGNIKISRINFTEKNSYREIIEPILKRSIELSYYPYFLILNDRMVKLNCNLDKNGDYLFKPLIEDNKKVTKEDKNANFYFSLTLNKDNRIQYARSEIMDSENTDYMIETEYGMITNEVVIKSAFIKLTNIHSKNTIEIRFSRED</sequence>
<dbReference type="EMBL" id="CP003283">
    <property type="protein sequence ID" value="AFL97525.1"/>
    <property type="molecule type" value="Genomic_DNA"/>
</dbReference>
<accession>I4A0P1</accession>
<organism evidence="2 3">
    <name type="scientific">Ornithobacterium rhinotracheale (strain ATCC 51463 / DSM 15997 / CCUG 23171 / CIP 104009 / LMG 9086)</name>
    <dbReference type="NCBI Taxonomy" id="867902"/>
    <lineage>
        <taxon>Bacteria</taxon>
        <taxon>Pseudomonadati</taxon>
        <taxon>Bacteroidota</taxon>
        <taxon>Flavobacteriia</taxon>
        <taxon>Flavobacteriales</taxon>
        <taxon>Weeksellaceae</taxon>
        <taxon>Ornithobacterium</taxon>
    </lineage>
</organism>
<reference evidence="2 3" key="1">
    <citation type="submission" date="2012-06" db="EMBL/GenBank/DDBJ databases">
        <title>The complete genome of Ornithobacterium rhinotracheale DSM 15997.</title>
        <authorList>
            <consortium name="US DOE Joint Genome Institute (JGI-PGF)"/>
            <person name="Lucas S."/>
            <person name="Copeland A."/>
            <person name="Lapidus A."/>
            <person name="Goodwin L."/>
            <person name="Pitluck S."/>
            <person name="Peters L."/>
            <person name="Mikhailova N."/>
            <person name="Teshima H."/>
            <person name="Kyrpides N."/>
            <person name="Mavromatis K."/>
            <person name="Pagani I."/>
            <person name="Ivanova N."/>
            <person name="Ovchinnikova G."/>
            <person name="Zeytun A."/>
            <person name="Detter J.C."/>
            <person name="Han C."/>
            <person name="Land M."/>
            <person name="Hauser L."/>
            <person name="Markowitz V."/>
            <person name="Cheng J.-F."/>
            <person name="Hugenholtz P."/>
            <person name="Woyke T."/>
            <person name="Wu D."/>
            <person name="Lang E."/>
            <person name="Kopitz M."/>
            <person name="Brambilla E."/>
            <person name="Klenk H.-P."/>
            <person name="Eisen J.A."/>
        </authorList>
    </citation>
    <scope>NUCLEOTIDE SEQUENCE [LARGE SCALE GENOMIC DNA]</scope>
    <source>
        <strain evidence="3">ATCC 51463 / DSM 15997 / CCUG 23171 / LMG 9086</strain>
    </source>
</reference>
<evidence type="ECO:0000256" key="1">
    <source>
        <dbReference type="SAM" id="SignalP"/>
    </source>
</evidence>
<name>I4A0P1_ORNRL</name>
<evidence type="ECO:0000313" key="2">
    <source>
        <dbReference type="EMBL" id="AFL97525.1"/>
    </source>
</evidence>
<keyword evidence="3" id="KW-1185">Reference proteome</keyword>
<dbReference type="STRING" id="867902.Ornrh_1352"/>
<protein>
    <submittedName>
        <fullName evidence="2">Uncharacterized protein</fullName>
    </submittedName>
</protein>
<evidence type="ECO:0000313" key="3">
    <source>
        <dbReference type="Proteomes" id="UP000006051"/>
    </source>
</evidence>
<proteinExistence type="predicted"/>
<gene>
    <name evidence="2" type="ordered locus">Ornrh_1352</name>
</gene>
<dbReference type="Proteomes" id="UP000006051">
    <property type="component" value="Chromosome"/>
</dbReference>